<dbReference type="RefSeq" id="XP_008714915.1">
    <property type="nucleotide sequence ID" value="XM_008716693.1"/>
</dbReference>
<feature type="region of interest" description="Disordered" evidence="1">
    <location>
        <begin position="172"/>
        <end position="220"/>
    </location>
</feature>
<accession>W2S5F0</accession>
<reference evidence="2 3" key="1">
    <citation type="submission" date="2013-03" db="EMBL/GenBank/DDBJ databases">
        <title>The Genome Sequence of Phialophora europaea CBS 101466.</title>
        <authorList>
            <consortium name="The Broad Institute Genomics Platform"/>
            <person name="Cuomo C."/>
            <person name="de Hoog S."/>
            <person name="Gorbushina A."/>
            <person name="Walker B."/>
            <person name="Young S.K."/>
            <person name="Zeng Q."/>
            <person name="Gargeya S."/>
            <person name="Fitzgerald M."/>
            <person name="Haas B."/>
            <person name="Abouelleil A."/>
            <person name="Allen A.W."/>
            <person name="Alvarado L."/>
            <person name="Arachchi H.M."/>
            <person name="Berlin A.M."/>
            <person name="Chapman S.B."/>
            <person name="Gainer-Dewar J."/>
            <person name="Goldberg J."/>
            <person name="Griggs A."/>
            <person name="Gujja S."/>
            <person name="Hansen M."/>
            <person name="Howarth C."/>
            <person name="Imamovic A."/>
            <person name="Ireland A."/>
            <person name="Larimer J."/>
            <person name="McCowan C."/>
            <person name="Murphy C."/>
            <person name="Pearson M."/>
            <person name="Poon T.W."/>
            <person name="Priest M."/>
            <person name="Roberts A."/>
            <person name="Saif S."/>
            <person name="Shea T."/>
            <person name="Sisk P."/>
            <person name="Sykes S."/>
            <person name="Wortman J."/>
            <person name="Nusbaum C."/>
            <person name="Birren B."/>
        </authorList>
    </citation>
    <scope>NUCLEOTIDE SEQUENCE [LARGE SCALE GENOMIC DNA]</scope>
    <source>
        <strain evidence="2 3">CBS 101466</strain>
    </source>
</reference>
<protein>
    <submittedName>
        <fullName evidence="2">Uncharacterized protein</fullName>
    </submittedName>
</protein>
<gene>
    <name evidence="2" type="ORF">HMPREF1541_02337</name>
</gene>
<dbReference type="AlphaFoldDB" id="W2S5F0"/>
<evidence type="ECO:0000313" key="3">
    <source>
        <dbReference type="Proteomes" id="UP000030752"/>
    </source>
</evidence>
<dbReference type="EMBL" id="KB822718">
    <property type="protein sequence ID" value="ETN43179.1"/>
    <property type="molecule type" value="Genomic_DNA"/>
</dbReference>
<evidence type="ECO:0000256" key="1">
    <source>
        <dbReference type="SAM" id="MobiDB-lite"/>
    </source>
</evidence>
<organism evidence="2 3">
    <name type="scientific">Cyphellophora europaea (strain CBS 101466)</name>
    <name type="common">Phialophora europaea</name>
    <dbReference type="NCBI Taxonomy" id="1220924"/>
    <lineage>
        <taxon>Eukaryota</taxon>
        <taxon>Fungi</taxon>
        <taxon>Dikarya</taxon>
        <taxon>Ascomycota</taxon>
        <taxon>Pezizomycotina</taxon>
        <taxon>Eurotiomycetes</taxon>
        <taxon>Chaetothyriomycetidae</taxon>
        <taxon>Chaetothyriales</taxon>
        <taxon>Cyphellophoraceae</taxon>
        <taxon>Cyphellophora</taxon>
    </lineage>
</organism>
<evidence type="ECO:0000313" key="2">
    <source>
        <dbReference type="EMBL" id="ETN43179.1"/>
    </source>
</evidence>
<dbReference type="eggNOG" id="ENOG502SBZM">
    <property type="taxonomic scope" value="Eukaryota"/>
</dbReference>
<feature type="region of interest" description="Disordered" evidence="1">
    <location>
        <begin position="255"/>
        <end position="296"/>
    </location>
</feature>
<dbReference type="VEuPathDB" id="FungiDB:HMPREF1541_02337"/>
<sequence>MRTNAGTYNSHVAGILVLTCKGCSLTGARRPCCAPAVRQSRTKPATIFADLAHRLLTVAADRSVSPTQAPALSQYIQRTRQSSSLTIHTRADANTDSILSAPDQAESTPQSYLAAAYVPDINGLAISPSTSISPDTTQEEDYSNETVPSANLITSSTTKPIRIPQPTYAPLALLDPNRVPSGTPLSARGDRKGHRFPFSRTPSPRGRASRGFSDSYKDAAPVHPDEVGLLKRRRRSTSSTQSLIFTMHSDQYTVRYTPTSPLSPQMPSSSHPMSPQPSKRSAHARPPPRNLHMSLPRFHPMAYPHHGQAASPTSTVPSPAIAITGVNGTQHIESPRIMRQKHREFLDNAKAASVQAASPASNKPTSPRLDPLGSPKGPVTPLALEDGGDYFTVKRAGKHSPAASPSAKIARSDVSSTREDLAKNKRKVDVYQ</sequence>
<dbReference type="Proteomes" id="UP000030752">
    <property type="component" value="Unassembled WGS sequence"/>
</dbReference>
<proteinExistence type="predicted"/>
<name>W2S5F0_CYPE1</name>
<dbReference type="OrthoDB" id="5403157at2759"/>
<feature type="compositionally biased region" description="Low complexity" evidence="1">
    <location>
        <begin position="257"/>
        <end position="278"/>
    </location>
</feature>
<dbReference type="GeneID" id="19969676"/>
<feature type="compositionally biased region" description="Low complexity" evidence="1">
    <location>
        <begin position="349"/>
        <end position="361"/>
    </location>
</feature>
<dbReference type="InParanoid" id="W2S5F0"/>
<dbReference type="HOGENOM" id="CLU_634618_0_0_1"/>
<feature type="compositionally biased region" description="Basic and acidic residues" evidence="1">
    <location>
        <begin position="416"/>
        <end position="432"/>
    </location>
</feature>
<keyword evidence="3" id="KW-1185">Reference proteome</keyword>
<feature type="region of interest" description="Disordered" evidence="1">
    <location>
        <begin position="348"/>
        <end position="432"/>
    </location>
</feature>